<dbReference type="GO" id="GO:0055085">
    <property type="term" value="P:transmembrane transport"/>
    <property type="evidence" value="ECO:0007669"/>
    <property type="project" value="InterPro"/>
</dbReference>
<keyword evidence="2 7" id="KW-0813">Transport</keyword>
<reference evidence="9 10" key="1">
    <citation type="submission" date="2015-03" db="EMBL/GenBank/DDBJ databases">
        <authorList>
            <person name="Hassan Y.I."/>
            <person name="Lepp D."/>
            <person name="Zhou T."/>
        </authorList>
    </citation>
    <scope>NUCLEOTIDE SEQUENCE [LARGE SCALE GENOMIC DNA]</scope>
    <source>
        <strain evidence="9 10">GH2-10</strain>
    </source>
</reference>
<comment type="caution">
    <text evidence="9">The sequence shown here is derived from an EMBL/GenBank/DDBJ whole genome shotgun (WGS) entry which is preliminary data.</text>
</comment>
<feature type="transmembrane region" description="Helical" evidence="7">
    <location>
        <begin position="70"/>
        <end position="96"/>
    </location>
</feature>
<dbReference type="GO" id="GO:0005886">
    <property type="term" value="C:plasma membrane"/>
    <property type="evidence" value="ECO:0007669"/>
    <property type="project" value="UniProtKB-SubCell"/>
</dbReference>
<evidence type="ECO:0000256" key="7">
    <source>
        <dbReference type="RuleBase" id="RU363032"/>
    </source>
</evidence>
<dbReference type="EMBL" id="LAJG01000001">
    <property type="protein sequence ID" value="KKB82577.1"/>
    <property type="molecule type" value="Genomic_DNA"/>
</dbReference>
<keyword evidence="5 7" id="KW-1133">Transmembrane helix</keyword>
<dbReference type="PANTHER" id="PTHR30193">
    <property type="entry name" value="ABC TRANSPORTER PERMEASE PROTEIN"/>
    <property type="match status" value="1"/>
</dbReference>
<keyword evidence="3" id="KW-1003">Cell membrane</keyword>
<feature type="transmembrane region" description="Helical" evidence="7">
    <location>
        <begin position="12"/>
        <end position="36"/>
    </location>
</feature>
<name>A0A0F5LLU4_9HYPH</name>
<dbReference type="PROSITE" id="PS50928">
    <property type="entry name" value="ABC_TM1"/>
    <property type="match status" value="1"/>
</dbReference>
<protein>
    <submittedName>
        <fullName evidence="9">ABC transporter permease</fullName>
    </submittedName>
</protein>
<keyword evidence="10" id="KW-1185">Reference proteome</keyword>
<feature type="transmembrane region" description="Helical" evidence="7">
    <location>
        <begin position="264"/>
        <end position="284"/>
    </location>
</feature>
<evidence type="ECO:0000256" key="4">
    <source>
        <dbReference type="ARBA" id="ARBA00022692"/>
    </source>
</evidence>
<dbReference type="OrthoDB" id="7939379at2"/>
<proteinExistence type="inferred from homology"/>
<feature type="transmembrane region" description="Helical" evidence="7">
    <location>
        <begin position="212"/>
        <end position="232"/>
    </location>
</feature>
<dbReference type="Proteomes" id="UP000033514">
    <property type="component" value="Unassembled WGS sequence"/>
</dbReference>
<feature type="transmembrane region" description="Helical" evidence="7">
    <location>
        <begin position="159"/>
        <end position="181"/>
    </location>
</feature>
<evidence type="ECO:0000313" key="10">
    <source>
        <dbReference type="Proteomes" id="UP000033514"/>
    </source>
</evidence>
<evidence type="ECO:0000313" key="9">
    <source>
        <dbReference type="EMBL" id="KKB82577.1"/>
    </source>
</evidence>
<keyword evidence="4 7" id="KW-0812">Transmembrane</keyword>
<evidence type="ECO:0000256" key="6">
    <source>
        <dbReference type="ARBA" id="ARBA00023136"/>
    </source>
</evidence>
<dbReference type="Pfam" id="PF00528">
    <property type="entry name" value="BPD_transp_1"/>
    <property type="match status" value="1"/>
</dbReference>
<feature type="domain" description="ABC transmembrane type-1" evidence="8">
    <location>
        <begin position="71"/>
        <end position="285"/>
    </location>
</feature>
<dbReference type="RefSeq" id="WP_046141047.1">
    <property type="nucleotide sequence ID" value="NZ_LAJG01000001.1"/>
</dbReference>
<dbReference type="InterPro" id="IPR035906">
    <property type="entry name" value="MetI-like_sf"/>
</dbReference>
<dbReference type="CDD" id="cd06261">
    <property type="entry name" value="TM_PBP2"/>
    <property type="match status" value="1"/>
</dbReference>
<comment type="similarity">
    <text evidence="7">Belongs to the binding-protein-dependent transport system permease family.</text>
</comment>
<dbReference type="STRING" id="361041.VW35_00375"/>
<organism evidence="9 10">
    <name type="scientific">Devosia soli</name>
    <dbReference type="NCBI Taxonomy" id="361041"/>
    <lineage>
        <taxon>Bacteria</taxon>
        <taxon>Pseudomonadati</taxon>
        <taxon>Pseudomonadota</taxon>
        <taxon>Alphaproteobacteria</taxon>
        <taxon>Hyphomicrobiales</taxon>
        <taxon>Devosiaceae</taxon>
        <taxon>Devosia</taxon>
    </lineage>
</organism>
<dbReference type="InterPro" id="IPR000515">
    <property type="entry name" value="MetI-like"/>
</dbReference>
<evidence type="ECO:0000256" key="1">
    <source>
        <dbReference type="ARBA" id="ARBA00004651"/>
    </source>
</evidence>
<dbReference type="SUPFAM" id="SSF161098">
    <property type="entry name" value="MetI-like"/>
    <property type="match status" value="1"/>
</dbReference>
<evidence type="ECO:0000259" key="8">
    <source>
        <dbReference type="PROSITE" id="PS50928"/>
    </source>
</evidence>
<accession>A0A0F5LLU4</accession>
<evidence type="ECO:0000256" key="3">
    <source>
        <dbReference type="ARBA" id="ARBA00022475"/>
    </source>
</evidence>
<dbReference type="PANTHER" id="PTHR30193:SF37">
    <property type="entry name" value="INNER MEMBRANE ABC TRANSPORTER PERMEASE PROTEIN YCJO"/>
    <property type="match status" value="1"/>
</dbReference>
<evidence type="ECO:0000256" key="5">
    <source>
        <dbReference type="ARBA" id="ARBA00022989"/>
    </source>
</evidence>
<dbReference type="AlphaFoldDB" id="A0A0F5LLU4"/>
<keyword evidence="6 7" id="KW-0472">Membrane</keyword>
<comment type="subcellular location">
    <subcellularLocation>
        <location evidence="1 7">Cell membrane</location>
        <topology evidence="1 7">Multi-pass membrane protein</topology>
    </subcellularLocation>
</comment>
<feature type="transmembrane region" description="Helical" evidence="7">
    <location>
        <begin position="108"/>
        <end position="128"/>
    </location>
</feature>
<dbReference type="Gene3D" id="1.10.3720.10">
    <property type="entry name" value="MetI-like"/>
    <property type="match status" value="1"/>
</dbReference>
<evidence type="ECO:0000256" key="2">
    <source>
        <dbReference type="ARBA" id="ARBA00022448"/>
    </source>
</evidence>
<dbReference type="InterPro" id="IPR051393">
    <property type="entry name" value="ABC_transporter_permease"/>
</dbReference>
<sequence length="295" mass="32820">MRIRTKGQGQELAMLLPALIFITALIVVPFLLSVWFSFTDQRLVPRPIPTKFIGATNYERMLVDPLFWQAIWNTVLFALIVTPVQLAMSLGAALILNSAIPFRGFFRSVAILPLLLPMTVIVSIWAVLFRIPSGPFNAVYQWFAGQGAYVDFLGNPSTAMLSVVALSAWATFPYQMLIYLAGLQDIPQDLYEASKLDGAKAWQRFRYVTWPGLRNVNIFLIIITTVGALKLFTQVDILTKGGPNGATTTIIHYLFKQGYATQKVGYASAVAVFFFLAVTAIALLQRRFLKNEGEA</sequence>
<gene>
    <name evidence="9" type="ORF">VW35_00375</name>
</gene>
<dbReference type="PATRIC" id="fig|361041.3.peg.80"/>